<dbReference type="GO" id="GO:0003677">
    <property type="term" value="F:DNA binding"/>
    <property type="evidence" value="ECO:0007669"/>
    <property type="project" value="InterPro"/>
</dbReference>
<keyword evidence="1 9" id="KW-0547">Nucleotide-binding</keyword>
<dbReference type="InterPro" id="IPR014017">
    <property type="entry name" value="DNA_helicase_UvrD-like_C"/>
</dbReference>
<evidence type="ECO:0000256" key="9">
    <source>
        <dbReference type="PROSITE-ProRule" id="PRU00560"/>
    </source>
</evidence>
<dbReference type="Gene3D" id="3.40.50.300">
    <property type="entry name" value="P-loop containing nucleotide triphosphate hydrolases"/>
    <property type="match status" value="2"/>
</dbReference>
<keyword evidence="2 9" id="KW-0378">Hydrolase</keyword>
<dbReference type="EMBL" id="AAOF01000001">
    <property type="protein sequence ID" value="EAR23009.1"/>
    <property type="molecule type" value="Genomic_DNA"/>
</dbReference>
<dbReference type="InterPro" id="IPR027417">
    <property type="entry name" value="P-loop_NTPase"/>
</dbReference>
<dbReference type="EC" id="5.6.2.4" evidence="7"/>
<dbReference type="Pfam" id="PF13361">
    <property type="entry name" value="UvrD_C"/>
    <property type="match status" value="1"/>
</dbReference>
<dbReference type="InterPro" id="IPR000212">
    <property type="entry name" value="DNA_helicase_UvrD/REP"/>
</dbReference>
<dbReference type="HOGENOM" id="CLU_009504_0_0_6"/>
<keyword evidence="12" id="KW-1185">Reference proteome</keyword>
<evidence type="ECO:0000313" key="11">
    <source>
        <dbReference type="EMBL" id="EAR23009.1"/>
    </source>
</evidence>
<keyword evidence="4 9" id="KW-0067">ATP-binding</keyword>
<dbReference type="PANTHER" id="PTHR11070">
    <property type="entry name" value="UVRD / RECB / PCRA DNA HELICASE FAMILY MEMBER"/>
    <property type="match status" value="1"/>
</dbReference>
<evidence type="ECO:0000256" key="1">
    <source>
        <dbReference type="ARBA" id="ARBA00022741"/>
    </source>
</evidence>
<feature type="binding site" evidence="9">
    <location>
        <begin position="285"/>
        <end position="292"/>
    </location>
    <ligand>
        <name>ATP</name>
        <dbReference type="ChEBI" id="CHEBI:30616"/>
    </ligand>
</feature>
<comment type="catalytic activity">
    <reaction evidence="6">
        <text>Couples ATP hydrolysis with the unwinding of duplex DNA by translocating in the 3'-5' direction.</text>
        <dbReference type="EC" id="5.6.2.4"/>
    </reaction>
</comment>
<keyword evidence="5" id="KW-0413">Isomerase</keyword>
<name>A4BL21_9GAMM</name>
<dbReference type="eggNOG" id="COG0210">
    <property type="taxonomic scope" value="Bacteria"/>
</dbReference>
<sequence length="850" mass="97108">MNVLEYKNYRKSLTALRRRGGRFQKAAEKAIVYQDDLKDERLRKKLPVTNHGENRIDKAVKYDLGGNGCRLVTVQDNGRIFLCFAGAHDDVDKWLDKNRGLTIRVDEGNRVIPSFESKDYTNPEERLQRDAGYTDKPLVSLLQQRHQDAIMKGLAWSLAKAIGEATVEVSDDEIQQLVDRIEDLVQQTAVFDALMLLREENIDGATNRIRAFTGELCKLGDQEQSLPYLEDSEYFQNVDVSSEHYQKLIENFARNADYKDWMLFMRPAQQRFVDADYAGPAKVTGVSGSGKTAVVVRRAIALTERYPDQQVLVLTLNRSLAVLIEELVNTAALEEVRDRIEVLPFFMLCQRFLYQFEPDNTRLYDDVTWKSREHIDAIWREYYRCELHNYDARALQKVHDSLISRGIDAESYIREEFDWIRSATAPGNRDAYLSMERTGRTYPLDANFRQDLLRGLESWERKMTFVGVTDYLGIANALYHHIDKIEPRYRCVLVDESQDFGTIDFQLIRRLVAEDSNDVFLCGDAAQKVSSKHHSLSDAGLAVAGSRSHKLVLNYRNSRQILELAHGMLMDNLFNEMLQIHDFEILDPEYANFGGPTPLFLSAASLGDELAAAVTYAKSEAEENSAAKICIAICGFSEHELEAFAQNQRLPLLNGETDLKGHQVIVSDLENTKGFEFHCMIIVNCADGVVPNPRAPVEEAFRDLSRLYVAMTRARHQLVLSCCGAPSPFLEGQLKHLSQYLWEEYIGQEQDLAPLEPPKRLEQLRHDTPPRDILSMTGEEYLYQEDAIGCPALLVEKLRKLVTGKSRIVQGTPAEWRSISAALKDTRSKPRCRQLFGPEGYRVFREWFDN</sequence>
<dbReference type="Proteomes" id="UP000003374">
    <property type="component" value="Unassembled WGS sequence"/>
</dbReference>
<dbReference type="RefSeq" id="WP_005003830.1">
    <property type="nucleotide sequence ID" value="NZ_CH672427.1"/>
</dbReference>
<proteinExistence type="predicted"/>
<reference evidence="11 12" key="1">
    <citation type="submission" date="2006-02" db="EMBL/GenBank/DDBJ databases">
        <authorList>
            <person name="Waterbury J."/>
            <person name="Ferriera S."/>
            <person name="Johnson J."/>
            <person name="Kravitz S."/>
            <person name="Halpern A."/>
            <person name="Remington K."/>
            <person name="Beeson K."/>
            <person name="Tran B."/>
            <person name="Rogers Y.-H."/>
            <person name="Friedman R."/>
            <person name="Venter J.C."/>
        </authorList>
    </citation>
    <scope>NUCLEOTIDE SEQUENCE [LARGE SCALE GENOMIC DNA]</scope>
    <source>
        <strain evidence="11 12">Nb-231</strain>
    </source>
</reference>
<dbReference type="OrthoDB" id="7066673at2"/>
<evidence type="ECO:0000256" key="3">
    <source>
        <dbReference type="ARBA" id="ARBA00022806"/>
    </source>
</evidence>
<protein>
    <recommendedName>
        <fullName evidence="7">DNA 3'-5' helicase</fullName>
        <ecNumber evidence="7">5.6.2.4</ecNumber>
    </recommendedName>
</protein>
<keyword evidence="3 9" id="KW-0347">Helicase</keyword>
<evidence type="ECO:0000256" key="8">
    <source>
        <dbReference type="ARBA" id="ARBA00048988"/>
    </source>
</evidence>
<dbReference type="SUPFAM" id="SSF52540">
    <property type="entry name" value="P-loop containing nucleoside triphosphate hydrolases"/>
    <property type="match status" value="1"/>
</dbReference>
<dbReference type="AlphaFoldDB" id="A4BL21"/>
<evidence type="ECO:0000259" key="10">
    <source>
        <dbReference type="PROSITE" id="PS51198"/>
    </source>
</evidence>
<organism evidence="11 12">
    <name type="scientific">Nitrococcus mobilis Nb-231</name>
    <dbReference type="NCBI Taxonomy" id="314278"/>
    <lineage>
        <taxon>Bacteria</taxon>
        <taxon>Pseudomonadati</taxon>
        <taxon>Pseudomonadota</taxon>
        <taxon>Gammaproteobacteria</taxon>
        <taxon>Chromatiales</taxon>
        <taxon>Ectothiorhodospiraceae</taxon>
        <taxon>Nitrococcus</taxon>
    </lineage>
</organism>
<dbReference type="PROSITE" id="PS51198">
    <property type="entry name" value="UVRD_HELICASE_ATP_BIND"/>
    <property type="match status" value="1"/>
</dbReference>
<evidence type="ECO:0000256" key="5">
    <source>
        <dbReference type="ARBA" id="ARBA00023235"/>
    </source>
</evidence>
<evidence type="ECO:0000256" key="7">
    <source>
        <dbReference type="ARBA" id="ARBA00034808"/>
    </source>
</evidence>
<accession>A4BL21</accession>
<dbReference type="InterPro" id="IPR014016">
    <property type="entry name" value="UvrD-like_ATP-bd"/>
</dbReference>
<gene>
    <name evidence="11" type="ORF">NB231_14353</name>
</gene>
<dbReference type="GO" id="GO:0043138">
    <property type="term" value="F:3'-5' DNA helicase activity"/>
    <property type="evidence" value="ECO:0007669"/>
    <property type="project" value="UniProtKB-EC"/>
</dbReference>
<comment type="catalytic activity">
    <reaction evidence="8">
        <text>ATP + H2O = ADP + phosphate + H(+)</text>
        <dbReference type="Rhea" id="RHEA:13065"/>
        <dbReference type="ChEBI" id="CHEBI:15377"/>
        <dbReference type="ChEBI" id="CHEBI:15378"/>
        <dbReference type="ChEBI" id="CHEBI:30616"/>
        <dbReference type="ChEBI" id="CHEBI:43474"/>
        <dbReference type="ChEBI" id="CHEBI:456216"/>
        <dbReference type="EC" id="5.6.2.4"/>
    </reaction>
</comment>
<dbReference type="GO" id="GO:0016887">
    <property type="term" value="F:ATP hydrolysis activity"/>
    <property type="evidence" value="ECO:0007669"/>
    <property type="project" value="RHEA"/>
</dbReference>
<feature type="domain" description="UvrD-like helicase ATP-binding" evidence="10">
    <location>
        <begin position="264"/>
        <end position="558"/>
    </location>
</feature>
<evidence type="ECO:0000256" key="4">
    <source>
        <dbReference type="ARBA" id="ARBA00022840"/>
    </source>
</evidence>
<comment type="caution">
    <text evidence="11">The sequence shown here is derived from an EMBL/GenBank/DDBJ whole genome shotgun (WGS) entry which is preliminary data.</text>
</comment>
<dbReference type="GO" id="GO:0005524">
    <property type="term" value="F:ATP binding"/>
    <property type="evidence" value="ECO:0007669"/>
    <property type="project" value="UniProtKB-UniRule"/>
</dbReference>
<evidence type="ECO:0000256" key="6">
    <source>
        <dbReference type="ARBA" id="ARBA00034617"/>
    </source>
</evidence>
<dbReference type="Pfam" id="PF00580">
    <property type="entry name" value="UvrD-helicase"/>
    <property type="match status" value="1"/>
</dbReference>
<evidence type="ECO:0000313" key="12">
    <source>
        <dbReference type="Proteomes" id="UP000003374"/>
    </source>
</evidence>
<evidence type="ECO:0000256" key="2">
    <source>
        <dbReference type="ARBA" id="ARBA00022801"/>
    </source>
</evidence>
<dbReference type="STRING" id="314278.NB231_14353"/>